<name>A0A5B7JBD5_PORTR</name>
<gene>
    <name evidence="1" type="ORF">E2C01_085694</name>
</gene>
<dbReference type="EMBL" id="VSRR010085276">
    <property type="protein sequence ID" value="MPC90697.1"/>
    <property type="molecule type" value="Genomic_DNA"/>
</dbReference>
<comment type="caution">
    <text evidence="1">The sequence shown here is derived from an EMBL/GenBank/DDBJ whole genome shotgun (WGS) entry which is preliminary data.</text>
</comment>
<evidence type="ECO:0000313" key="2">
    <source>
        <dbReference type="Proteomes" id="UP000324222"/>
    </source>
</evidence>
<sequence length="78" mass="8726">MCELELGLYAILPTNHVRVGLLSSRSFCVSRNDFAAVRRVLHGPRAAFPASITMSFFRPFSLGLEFITKQVMTPLLRA</sequence>
<accession>A0A5B7JBD5</accession>
<proteinExistence type="predicted"/>
<protein>
    <submittedName>
        <fullName evidence="1">Uncharacterized protein</fullName>
    </submittedName>
</protein>
<organism evidence="1 2">
    <name type="scientific">Portunus trituberculatus</name>
    <name type="common">Swimming crab</name>
    <name type="synonym">Neptunus trituberculatus</name>
    <dbReference type="NCBI Taxonomy" id="210409"/>
    <lineage>
        <taxon>Eukaryota</taxon>
        <taxon>Metazoa</taxon>
        <taxon>Ecdysozoa</taxon>
        <taxon>Arthropoda</taxon>
        <taxon>Crustacea</taxon>
        <taxon>Multicrustacea</taxon>
        <taxon>Malacostraca</taxon>
        <taxon>Eumalacostraca</taxon>
        <taxon>Eucarida</taxon>
        <taxon>Decapoda</taxon>
        <taxon>Pleocyemata</taxon>
        <taxon>Brachyura</taxon>
        <taxon>Eubrachyura</taxon>
        <taxon>Portunoidea</taxon>
        <taxon>Portunidae</taxon>
        <taxon>Portuninae</taxon>
        <taxon>Portunus</taxon>
    </lineage>
</organism>
<keyword evidence="2" id="KW-1185">Reference proteome</keyword>
<dbReference type="AlphaFoldDB" id="A0A5B7JBD5"/>
<evidence type="ECO:0000313" key="1">
    <source>
        <dbReference type="EMBL" id="MPC90697.1"/>
    </source>
</evidence>
<reference evidence="1 2" key="1">
    <citation type="submission" date="2019-05" db="EMBL/GenBank/DDBJ databases">
        <title>Another draft genome of Portunus trituberculatus and its Hox gene families provides insights of decapod evolution.</title>
        <authorList>
            <person name="Jeong J.-H."/>
            <person name="Song I."/>
            <person name="Kim S."/>
            <person name="Choi T."/>
            <person name="Kim D."/>
            <person name="Ryu S."/>
            <person name="Kim W."/>
        </authorList>
    </citation>
    <scope>NUCLEOTIDE SEQUENCE [LARGE SCALE GENOMIC DNA]</scope>
    <source>
        <tissue evidence="1">Muscle</tissue>
    </source>
</reference>
<dbReference type="Proteomes" id="UP000324222">
    <property type="component" value="Unassembled WGS sequence"/>
</dbReference>